<sequence length="118" mass="13608">MFKFLKSFLCKKKKTTTVPVAVPIPIEDAVDQIREAEKETLAKRKMYERLRDKAKQDARGAEDAEDKRRFNEDADFFDQQITTTQKTLDLQQKKRQEVLNSHSFSPLIRTCGIADSAA</sequence>
<evidence type="ECO:0000313" key="2">
    <source>
        <dbReference type="Proteomes" id="UP000694864"/>
    </source>
</evidence>
<gene>
    <name evidence="3" type="primary">LOC104782907</name>
</gene>
<evidence type="ECO:0000256" key="1">
    <source>
        <dbReference type="SAM" id="Coils"/>
    </source>
</evidence>
<feature type="coiled-coil region" evidence="1">
    <location>
        <begin position="33"/>
        <end position="67"/>
    </location>
</feature>
<accession>A0ABM0YV02</accession>
<reference evidence="2" key="1">
    <citation type="journal article" date="2014" name="Nat. Commun.">
        <title>The emerging biofuel crop Camelina sativa retains a highly undifferentiated hexaploid genome structure.</title>
        <authorList>
            <person name="Kagale S."/>
            <person name="Koh C."/>
            <person name="Nixon J."/>
            <person name="Bollina V."/>
            <person name="Clarke W.E."/>
            <person name="Tuteja R."/>
            <person name="Spillane C."/>
            <person name="Robinson S.J."/>
            <person name="Links M.G."/>
            <person name="Clarke C."/>
            <person name="Higgins E.E."/>
            <person name="Huebert T."/>
            <person name="Sharpe A.G."/>
            <person name="Parkin I.A."/>
        </authorList>
    </citation>
    <scope>NUCLEOTIDE SEQUENCE [LARGE SCALE GENOMIC DNA]</scope>
    <source>
        <strain evidence="2">cv. DH55</strain>
    </source>
</reference>
<proteinExistence type="predicted"/>
<keyword evidence="2" id="KW-1185">Reference proteome</keyword>
<dbReference type="Proteomes" id="UP000694864">
    <property type="component" value="Chromosome 4"/>
</dbReference>
<keyword evidence="1" id="KW-0175">Coiled coil</keyword>
<name>A0ABM0YV02_CAMSA</name>
<protein>
    <submittedName>
        <fullName evidence="3">Uncharacterized protein LOC104782907</fullName>
    </submittedName>
</protein>
<dbReference type="GeneID" id="104782907"/>
<evidence type="ECO:0000313" key="3">
    <source>
        <dbReference type="RefSeq" id="XP_010506272.1"/>
    </source>
</evidence>
<reference evidence="3" key="2">
    <citation type="submission" date="2025-08" db="UniProtKB">
        <authorList>
            <consortium name="RefSeq"/>
        </authorList>
    </citation>
    <scope>IDENTIFICATION</scope>
    <source>
        <tissue evidence="3">Leaf</tissue>
    </source>
</reference>
<dbReference type="RefSeq" id="XP_010506272.1">
    <property type="nucleotide sequence ID" value="XM_010507970.2"/>
</dbReference>
<organism evidence="2 3">
    <name type="scientific">Camelina sativa</name>
    <name type="common">False flax</name>
    <name type="synonym">Myagrum sativum</name>
    <dbReference type="NCBI Taxonomy" id="90675"/>
    <lineage>
        <taxon>Eukaryota</taxon>
        <taxon>Viridiplantae</taxon>
        <taxon>Streptophyta</taxon>
        <taxon>Embryophyta</taxon>
        <taxon>Tracheophyta</taxon>
        <taxon>Spermatophyta</taxon>
        <taxon>Magnoliopsida</taxon>
        <taxon>eudicotyledons</taxon>
        <taxon>Gunneridae</taxon>
        <taxon>Pentapetalae</taxon>
        <taxon>rosids</taxon>
        <taxon>malvids</taxon>
        <taxon>Brassicales</taxon>
        <taxon>Brassicaceae</taxon>
        <taxon>Camelineae</taxon>
        <taxon>Camelina</taxon>
    </lineage>
</organism>